<reference evidence="2 3" key="1">
    <citation type="journal article" date="2019" name="Sci. Rep.">
        <title>Orb-weaving spider Araneus ventricosus genome elucidates the spidroin gene catalogue.</title>
        <authorList>
            <person name="Kono N."/>
            <person name="Nakamura H."/>
            <person name="Ohtoshi R."/>
            <person name="Moran D.A.P."/>
            <person name="Shinohara A."/>
            <person name="Yoshida Y."/>
            <person name="Fujiwara M."/>
            <person name="Mori M."/>
            <person name="Tomita M."/>
            <person name="Arakawa K."/>
        </authorList>
    </citation>
    <scope>NUCLEOTIDE SEQUENCE [LARGE SCALE GENOMIC DNA]</scope>
</reference>
<name>A0A4Y2X1W8_ARAVE</name>
<feature type="region of interest" description="Disordered" evidence="1">
    <location>
        <begin position="1"/>
        <end position="35"/>
    </location>
</feature>
<proteinExistence type="predicted"/>
<evidence type="ECO:0000256" key="1">
    <source>
        <dbReference type="SAM" id="MobiDB-lite"/>
    </source>
</evidence>
<dbReference type="EMBL" id="BGPR01069164">
    <property type="protein sequence ID" value="GBO42894.1"/>
    <property type="molecule type" value="Genomic_DNA"/>
</dbReference>
<comment type="caution">
    <text evidence="2">The sequence shown here is derived from an EMBL/GenBank/DDBJ whole genome shotgun (WGS) entry which is preliminary data.</text>
</comment>
<feature type="compositionally biased region" description="Polar residues" evidence="1">
    <location>
        <begin position="15"/>
        <end position="24"/>
    </location>
</feature>
<sequence length="152" mass="16656">MTTKDVRIAKDSKKTSATGETGVNNLERKDKEKESSRELLHIYPAGGKSSSAISGVAILEISMVVRPFHECTVNIGNPVKHQIYDIAAAGKRSCKNGTNDDCRESLNVTDVQPFRRLLQISMLGHQQVSACEPFNETSSIWAFGAEGPFVYP</sequence>
<protein>
    <submittedName>
        <fullName evidence="2">Uncharacterized protein</fullName>
    </submittedName>
</protein>
<evidence type="ECO:0000313" key="2">
    <source>
        <dbReference type="EMBL" id="GBO42894.1"/>
    </source>
</evidence>
<dbReference type="Proteomes" id="UP000499080">
    <property type="component" value="Unassembled WGS sequence"/>
</dbReference>
<accession>A0A4Y2X1W8</accession>
<feature type="compositionally biased region" description="Basic and acidic residues" evidence="1">
    <location>
        <begin position="26"/>
        <end position="35"/>
    </location>
</feature>
<gene>
    <name evidence="2" type="ORF">AVEN_46728_1</name>
</gene>
<dbReference type="AlphaFoldDB" id="A0A4Y2X1W8"/>
<keyword evidence="3" id="KW-1185">Reference proteome</keyword>
<evidence type="ECO:0000313" key="3">
    <source>
        <dbReference type="Proteomes" id="UP000499080"/>
    </source>
</evidence>
<feature type="compositionally biased region" description="Basic and acidic residues" evidence="1">
    <location>
        <begin position="1"/>
        <end position="14"/>
    </location>
</feature>
<organism evidence="2 3">
    <name type="scientific">Araneus ventricosus</name>
    <name type="common">Orbweaver spider</name>
    <name type="synonym">Epeira ventricosa</name>
    <dbReference type="NCBI Taxonomy" id="182803"/>
    <lineage>
        <taxon>Eukaryota</taxon>
        <taxon>Metazoa</taxon>
        <taxon>Ecdysozoa</taxon>
        <taxon>Arthropoda</taxon>
        <taxon>Chelicerata</taxon>
        <taxon>Arachnida</taxon>
        <taxon>Araneae</taxon>
        <taxon>Araneomorphae</taxon>
        <taxon>Entelegynae</taxon>
        <taxon>Araneoidea</taxon>
        <taxon>Araneidae</taxon>
        <taxon>Araneus</taxon>
    </lineage>
</organism>